<keyword evidence="3" id="KW-1185">Reference proteome</keyword>
<evidence type="ECO:0000313" key="3">
    <source>
        <dbReference type="Proteomes" id="UP001054945"/>
    </source>
</evidence>
<dbReference type="Proteomes" id="UP001054945">
    <property type="component" value="Unassembled WGS sequence"/>
</dbReference>
<proteinExistence type="predicted"/>
<feature type="compositionally biased region" description="Polar residues" evidence="1">
    <location>
        <begin position="53"/>
        <end position="67"/>
    </location>
</feature>
<protein>
    <submittedName>
        <fullName evidence="2">Uncharacterized protein</fullName>
    </submittedName>
</protein>
<evidence type="ECO:0000256" key="1">
    <source>
        <dbReference type="SAM" id="MobiDB-lite"/>
    </source>
</evidence>
<feature type="region of interest" description="Disordered" evidence="1">
    <location>
        <begin position="36"/>
        <end position="77"/>
    </location>
</feature>
<dbReference type="AlphaFoldDB" id="A0AAV4NER2"/>
<accession>A0AAV4NER2</accession>
<evidence type="ECO:0000313" key="2">
    <source>
        <dbReference type="EMBL" id="GIX83206.1"/>
    </source>
</evidence>
<comment type="caution">
    <text evidence="2">The sequence shown here is derived from an EMBL/GenBank/DDBJ whole genome shotgun (WGS) entry which is preliminary data.</text>
</comment>
<sequence length="77" mass="8623">MRQIKAVAKEGMKHPTIVISNRQCVINAVSTEPVWDAFEGPTTPHQPPPTSTLERSPQDVLNGTSVQHILRERLREP</sequence>
<dbReference type="EMBL" id="BPLR01003301">
    <property type="protein sequence ID" value="GIX83206.1"/>
    <property type="molecule type" value="Genomic_DNA"/>
</dbReference>
<reference evidence="2 3" key="1">
    <citation type="submission" date="2021-06" db="EMBL/GenBank/DDBJ databases">
        <title>Caerostris extrusa draft genome.</title>
        <authorList>
            <person name="Kono N."/>
            <person name="Arakawa K."/>
        </authorList>
    </citation>
    <scope>NUCLEOTIDE SEQUENCE [LARGE SCALE GENOMIC DNA]</scope>
</reference>
<name>A0AAV4NER2_CAEEX</name>
<organism evidence="2 3">
    <name type="scientific">Caerostris extrusa</name>
    <name type="common">Bark spider</name>
    <name type="synonym">Caerostris bankana</name>
    <dbReference type="NCBI Taxonomy" id="172846"/>
    <lineage>
        <taxon>Eukaryota</taxon>
        <taxon>Metazoa</taxon>
        <taxon>Ecdysozoa</taxon>
        <taxon>Arthropoda</taxon>
        <taxon>Chelicerata</taxon>
        <taxon>Arachnida</taxon>
        <taxon>Araneae</taxon>
        <taxon>Araneomorphae</taxon>
        <taxon>Entelegynae</taxon>
        <taxon>Araneoidea</taxon>
        <taxon>Araneidae</taxon>
        <taxon>Caerostris</taxon>
    </lineage>
</organism>
<gene>
    <name evidence="2" type="ORF">CEXT_408241</name>
</gene>